<dbReference type="EMBL" id="KC977571">
    <property type="protein sequence ID" value="AGO85367.1"/>
    <property type="molecule type" value="Genomic_DNA"/>
</dbReference>
<keyword evidence="2" id="KW-0472">Membrane</keyword>
<evidence type="ECO:0000313" key="4">
    <source>
        <dbReference type="Proteomes" id="UP000204584"/>
    </source>
</evidence>
<feature type="region of interest" description="Disordered" evidence="1">
    <location>
        <begin position="1"/>
        <end position="23"/>
    </location>
</feature>
<sequence>MTVCTAEEADDAPTHDGTPHKTTRSCLQTTTIVCIVVVFVLQMVLVGAVVGAIAVRSPENAAECERLVNWAFTAVCFASVVAGAAVVAQAWYERNMRAWRNRSAITSDDDTDGCDLAGILGDRLCGRVWYGRPQCDPAMCRPATWHIDRWQPATSTVAHFDASGTDAAGAFEAQGMACVCAGSESVAFAWTQTYTVLLGQPQPAGSHEARYALRGTMTTGGDGDAVICGAWSRIETPGVDAPPGDLVSGQFVLVLPKSDIEAAVAAL</sequence>
<protein>
    <submittedName>
        <fullName evidence="3">Uncharacterized protein</fullName>
    </submittedName>
</protein>
<keyword evidence="2" id="KW-0812">Transmembrane</keyword>
<dbReference type="GeneID" id="16607154"/>
<organism evidence="3 4">
    <name type="scientific">Pandoravirus salinus</name>
    <dbReference type="NCBI Taxonomy" id="1349410"/>
    <lineage>
        <taxon>Viruses</taxon>
        <taxon>Pandoravirus</taxon>
    </lineage>
</organism>
<evidence type="ECO:0000256" key="1">
    <source>
        <dbReference type="SAM" id="MobiDB-lite"/>
    </source>
</evidence>
<reference evidence="3 4" key="1">
    <citation type="journal article" date="2013" name="Science">
        <title>Pandoraviruses: amoeba viruses with genomes up to 2.5 Mb reaching that of parasitic eukaryotes.</title>
        <authorList>
            <person name="Philippe N."/>
            <person name="Legendre M."/>
            <person name="Doutre G."/>
            <person name="Coute Y."/>
            <person name="Poirot O."/>
            <person name="Lescot M."/>
            <person name="Arslan D."/>
            <person name="Seltzer V."/>
            <person name="Bertaux L."/>
            <person name="Bruley C."/>
            <person name="Garin J."/>
            <person name="Claverie J.M."/>
            <person name="Abergel C."/>
        </authorList>
    </citation>
    <scope>NUCLEOTIDE SEQUENCE [LARGE SCALE GENOMIC DNA]</scope>
</reference>
<name>S4W3V1_9VIRU</name>
<evidence type="ECO:0000256" key="2">
    <source>
        <dbReference type="SAM" id="Phobius"/>
    </source>
</evidence>
<accession>S4W3V1</accession>
<proteinExistence type="predicted"/>
<dbReference type="Proteomes" id="UP000204584">
    <property type="component" value="Segment"/>
</dbReference>
<keyword evidence="4" id="KW-1185">Reference proteome</keyword>
<keyword evidence="2" id="KW-1133">Transmembrane helix</keyword>
<evidence type="ECO:0000313" key="3">
    <source>
        <dbReference type="EMBL" id="AGO85367.1"/>
    </source>
</evidence>
<feature type="transmembrane region" description="Helical" evidence="2">
    <location>
        <begin position="31"/>
        <end position="55"/>
    </location>
</feature>
<dbReference type="RefSeq" id="YP_008438443.1">
    <property type="nucleotide sequence ID" value="NC_022098.1"/>
</dbReference>
<feature type="transmembrane region" description="Helical" evidence="2">
    <location>
        <begin position="67"/>
        <end position="92"/>
    </location>
</feature>
<gene>
    <name evidence="3" type="ORF">psal_cds_1126</name>
</gene>
<dbReference type="KEGG" id="vg:16607154"/>